<evidence type="ECO:0000313" key="6">
    <source>
        <dbReference type="EMBL" id="SVD09482.1"/>
    </source>
</evidence>
<evidence type="ECO:0000256" key="2">
    <source>
        <dbReference type="ARBA" id="ARBA00022729"/>
    </source>
</evidence>
<evidence type="ECO:0000256" key="1">
    <source>
        <dbReference type="ARBA" id="ARBA00022723"/>
    </source>
</evidence>
<dbReference type="FunFam" id="3.60.21.10:FF:000020">
    <property type="entry name" value="NT5E isoform 4"/>
    <property type="match status" value="1"/>
</dbReference>
<organism evidence="6">
    <name type="scientific">marine metagenome</name>
    <dbReference type="NCBI Taxonomy" id="408172"/>
    <lineage>
        <taxon>unclassified sequences</taxon>
        <taxon>metagenomes</taxon>
        <taxon>ecological metagenomes</taxon>
    </lineage>
</organism>
<feature type="non-terminal residue" evidence="6">
    <location>
        <position position="311"/>
    </location>
</feature>
<feature type="non-terminal residue" evidence="6">
    <location>
        <position position="1"/>
    </location>
</feature>
<protein>
    <recommendedName>
        <fullName evidence="5">5'-Nucleotidase C-terminal domain-containing protein</fullName>
    </recommendedName>
</protein>
<dbReference type="PANTHER" id="PTHR11575">
    <property type="entry name" value="5'-NUCLEOTIDASE-RELATED"/>
    <property type="match status" value="1"/>
</dbReference>
<dbReference type="Gene3D" id="3.60.21.10">
    <property type="match status" value="1"/>
</dbReference>
<dbReference type="SUPFAM" id="SSF56300">
    <property type="entry name" value="Metallo-dependent phosphatases"/>
    <property type="match status" value="1"/>
</dbReference>
<keyword evidence="2" id="KW-0732">Signal</keyword>
<dbReference type="InterPro" id="IPR036907">
    <property type="entry name" value="5'-Nucleotdase_C_sf"/>
</dbReference>
<dbReference type="PRINTS" id="PR01607">
    <property type="entry name" value="APYRASEFAMLY"/>
</dbReference>
<reference evidence="6" key="1">
    <citation type="submission" date="2018-05" db="EMBL/GenBank/DDBJ databases">
        <authorList>
            <person name="Lanie J.A."/>
            <person name="Ng W.-L."/>
            <person name="Kazmierczak K.M."/>
            <person name="Andrzejewski T.M."/>
            <person name="Davidsen T.M."/>
            <person name="Wayne K.J."/>
            <person name="Tettelin H."/>
            <person name="Glass J.I."/>
            <person name="Rusch D."/>
            <person name="Podicherti R."/>
            <person name="Tsui H.-C.T."/>
            <person name="Winkler M.E."/>
        </authorList>
    </citation>
    <scope>NUCLEOTIDE SEQUENCE</scope>
</reference>
<accession>A0A382SIU9</accession>
<keyword evidence="4" id="KW-0378">Hydrolase</keyword>
<dbReference type="InterPro" id="IPR029052">
    <property type="entry name" value="Metallo-depent_PP-like"/>
</dbReference>
<keyword evidence="3" id="KW-0547">Nucleotide-binding</keyword>
<keyword evidence="1" id="KW-0479">Metal-binding</keyword>
<evidence type="ECO:0000256" key="4">
    <source>
        <dbReference type="ARBA" id="ARBA00022801"/>
    </source>
</evidence>
<gene>
    <name evidence="6" type="ORF">METZ01_LOCUS362336</name>
</gene>
<dbReference type="InterPro" id="IPR008334">
    <property type="entry name" value="5'-Nucleotdase_C"/>
</dbReference>
<name>A0A382SIU9_9ZZZZ</name>
<dbReference type="PANTHER" id="PTHR11575:SF24">
    <property type="entry name" value="5'-NUCLEOTIDASE"/>
    <property type="match status" value="1"/>
</dbReference>
<evidence type="ECO:0000259" key="5">
    <source>
        <dbReference type="Pfam" id="PF02872"/>
    </source>
</evidence>
<dbReference type="SUPFAM" id="SSF55816">
    <property type="entry name" value="5'-nucleotidase (syn. UDP-sugar hydrolase), C-terminal domain"/>
    <property type="match status" value="1"/>
</dbReference>
<dbReference type="GO" id="GO:0046872">
    <property type="term" value="F:metal ion binding"/>
    <property type="evidence" value="ECO:0007669"/>
    <property type="project" value="UniProtKB-KW"/>
</dbReference>
<dbReference type="Gene3D" id="3.90.780.10">
    <property type="entry name" value="5'-Nucleotidase, C-terminal domain"/>
    <property type="match status" value="1"/>
</dbReference>
<feature type="domain" description="5'-Nucleotidase C-terminal" evidence="5">
    <location>
        <begin position="252"/>
        <end position="310"/>
    </location>
</feature>
<evidence type="ECO:0000256" key="3">
    <source>
        <dbReference type="ARBA" id="ARBA00022741"/>
    </source>
</evidence>
<dbReference type="AlphaFoldDB" id="A0A382SIU9"/>
<sequence length="311" mass="33288">SNTILLDGGDQFQGTLFYTMYKGKVAAEMMNKLEYDGMAVGNHEFDDGPETLRAFMDTVDFPVLMANANVDMEPELKGKLQKSTTLLKNNRKIGLIGVVTEDVVDISSPGDNIIFTDAVAAVQAEVDFLTEAGVNIIILLSHSSYGIDKMIAANTTGVDVIVGGHDNTYLSNVSDRAKGPYPTVVNGTQIIQAYAYGKFLGELSVLFDEAGNVIYATGEPITIDGSVNENSQIVARLDELEAPINELKERVVGNVSSALTGDRAVCRIQECDMGNMIADAMRDAVIDKGYTIALQNSGGIRASLDAGDVTL</sequence>
<dbReference type="PROSITE" id="PS00786">
    <property type="entry name" value="5_NUCLEOTIDASE_2"/>
    <property type="match status" value="1"/>
</dbReference>
<dbReference type="InterPro" id="IPR006179">
    <property type="entry name" value="5_nucleotidase/apyrase"/>
</dbReference>
<dbReference type="Pfam" id="PF02872">
    <property type="entry name" value="5_nucleotid_C"/>
    <property type="match status" value="1"/>
</dbReference>
<dbReference type="GO" id="GO:0016788">
    <property type="term" value="F:hydrolase activity, acting on ester bonds"/>
    <property type="evidence" value="ECO:0007669"/>
    <property type="project" value="InterPro"/>
</dbReference>
<dbReference type="EMBL" id="UINC01129234">
    <property type="protein sequence ID" value="SVD09482.1"/>
    <property type="molecule type" value="Genomic_DNA"/>
</dbReference>
<dbReference type="GO" id="GO:0009166">
    <property type="term" value="P:nucleotide catabolic process"/>
    <property type="evidence" value="ECO:0007669"/>
    <property type="project" value="InterPro"/>
</dbReference>
<dbReference type="InterPro" id="IPR006146">
    <property type="entry name" value="5'-Nucleotdase_CS"/>
</dbReference>
<dbReference type="GO" id="GO:0000166">
    <property type="term" value="F:nucleotide binding"/>
    <property type="evidence" value="ECO:0007669"/>
    <property type="project" value="UniProtKB-KW"/>
</dbReference>
<proteinExistence type="predicted"/>